<organism evidence="7">
    <name type="scientific">freshwater metagenome</name>
    <dbReference type="NCBI Taxonomy" id="449393"/>
    <lineage>
        <taxon>unclassified sequences</taxon>
        <taxon>metagenomes</taxon>
        <taxon>ecological metagenomes</taxon>
    </lineage>
</organism>
<dbReference type="PANTHER" id="PTHR22911">
    <property type="entry name" value="ACYL-MALONYL CONDENSING ENZYME-RELATED"/>
    <property type="match status" value="1"/>
</dbReference>
<gene>
    <name evidence="3" type="ORF">UFOPK2289_00287</name>
    <name evidence="4" type="ORF">UFOPK2822_00659</name>
    <name evidence="5" type="ORF">UFOPK3346_01022</name>
    <name evidence="6" type="ORF">UFOPK3670_00908</name>
    <name evidence="7" type="ORF">UFOPK4308_01014</name>
</gene>
<dbReference type="Pfam" id="PF00892">
    <property type="entry name" value="EamA"/>
    <property type="match status" value="2"/>
</dbReference>
<dbReference type="Gene3D" id="1.10.3730.20">
    <property type="match status" value="1"/>
</dbReference>
<feature type="transmembrane region" description="Helical" evidence="1">
    <location>
        <begin position="65"/>
        <end position="84"/>
    </location>
</feature>
<keyword evidence="1" id="KW-1133">Transmembrane helix</keyword>
<feature type="transmembrane region" description="Helical" evidence="1">
    <location>
        <begin position="118"/>
        <end position="137"/>
    </location>
</feature>
<dbReference type="EMBL" id="CAFBLE010000008">
    <property type="protein sequence ID" value="CAB4870817.1"/>
    <property type="molecule type" value="Genomic_DNA"/>
</dbReference>
<evidence type="ECO:0000313" key="5">
    <source>
        <dbReference type="EMBL" id="CAB4870817.1"/>
    </source>
</evidence>
<proteinExistence type="predicted"/>
<keyword evidence="1" id="KW-0812">Transmembrane</keyword>
<dbReference type="EMBL" id="CAFBMV010000006">
    <property type="protein sequence ID" value="CAB4925010.1"/>
    <property type="molecule type" value="Genomic_DNA"/>
</dbReference>
<sequence length="286" mass="29815">MKSKRYSALILAGICFGSTGTAQALGPDGISPLAVGSARLICGALLLWVFTLTKNSKKSKIASTDLWLAAIGFTIYQLAFFSAVKSTGVSIGTVTALGSAPALTGLISWLINREKPTGRWFVATIITTLGIIVLSNAKGFSEFNLNGFMMAIAAGAAFSLFAVTSKRALNTGIDSTLAMSKIFLLAALLGTPFLFVGQFSPFATTGGVVMILWLGLVPTALAYIAYGYGLHGVRASTSSTLILSEPATATLLAAVVLNESLNTRSWTGIAIIALGLIYLSQEKTKA</sequence>
<feature type="transmembrane region" description="Helical" evidence="1">
    <location>
        <begin position="176"/>
        <end position="196"/>
    </location>
</feature>
<feature type="transmembrane region" description="Helical" evidence="1">
    <location>
        <begin position="143"/>
        <end position="164"/>
    </location>
</feature>
<dbReference type="EMBL" id="CAEZWT010000004">
    <property type="protein sequence ID" value="CAB4657932.1"/>
    <property type="molecule type" value="Genomic_DNA"/>
</dbReference>
<feature type="domain" description="EamA" evidence="2">
    <location>
        <begin position="8"/>
        <end position="135"/>
    </location>
</feature>
<dbReference type="SUPFAM" id="SSF103481">
    <property type="entry name" value="Multidrug resistance efflux transporter EmrE"/>
    <property type="match status" value="2"/>
</dbReference>
<evidence type="ECO:0000256" key="1">
    <source>
        <dbReference type="SAM" id="Phobius"/>
    </source>
</evidence>
<feature type="transmembrane region" description="Helical" evidence="1">
    <location>
        <begin position="34"/>
        <end position="53"/>
    </location>
</feature>
<feature type="domain" description="EamA" evidence="2">
    <location>
        <begin position="147"/>
        <end position="280"/>
    </location>
</feature>
<protein>
    <submittedName>
        <fullName evidence="7">Unannotated protein</fullName>
    </submittedName>
</protein>
<evidence type="ECO:0000313" key="3">
    <source>
        <dbReference type="EMBL" id="CAB4657932.1"/>
    </source>
</evidence>
<keyword evidence="1" id="KW-0472">Membrane</keyword>
<evidence type="ECO:0000313" key="6">
    <source>
        <dbReference type="EMBL" id="CAB4925010.1"/>
    </source>
</evidence>
<feature type="transmembrane region" description="Helical" evidence="1">
    <location>
        <begin position="202"/>
        <end position="226"/>
    </location>
</feature>
<dbReference type="PANTHER" id="PTHR22911:SF79">
    <property type="entry name" value="MOBA-LIKE NTP TRANSFERASE DOMAIN-CONTAINING PROTEIN"/>
    <property type="match status" value="1"/>
</dbReference>
<feature type="transmembrane region" description="Helical" evidence="1">
    <location>
        <begin position="90"/>
        <end position="111"/>
    </location>
</feature>
<dbReference type="InterPro" id="IPR000620">
    <property type="entry name" value="EamA_dom"/>
</dbReference>
<name>A0A6J7U3B9_9ZZZZ</name>
<reference evidence="7" key="1">
    <citation type="submission" date="2020-05" db="EMBL/GenBank/DDBJ databases">
        <authorList>
            <person name="Chiriac C."/>
            <person name="Salcher M."/>
            <person name="Ghai R."/>
            <person name="Kavagutti S V."/>
        </authorList>
    </citation>
    <scope>NUCLEOTIDE SEQUENCE</scope>
</reference>
<evidence type="ECO:0000259" key="2">
    <source>
        <dbReference type="Pfam" id="PF00892"/>
    </source>
</evidence>
<evidence type="ECO:0000313" key="4">
    <source>
        <dbReference type="EMBL" id="CAB4748500.1"/>
    </source>
</evidence>
<dbReference type="EMBL" id="CAFBQL010000006">
    <property type="protein sequence ID" value="CAB5060433.1"/>
    <property type="molecule type" value="Genomic_DNA"/>
</dbReference>
<dbReference type="EMBL" id="CAEZZC010000007">
    <property type="protein sequence ID" value="CAB4748500.1"/>
    <property type="molecule type" value="Genomic_DNA"/>
</dbReference>
<accession>A0A6J7U3B9</accession>
<dbReference type="InterPro" id="IPR037185">
    <property type="entry name" value="EmrE-like"/>
</dbReference>
<evidence type="ECO:0000313" key="7">
    <source>
        <dbReference type="EMBL" id="CAB5060433.1"/>
    </source>
</evidence>
<dbReference type="GO" id="GO:0016020">
    <property type="term" value="C:membrane"/>
    <property type="evidence" value="ECO:0007669"/>
    <property type="project" value="InterPro"/>
</dbReference>
<dbReference type="AlphaFoldDB" id="A0A6J7U3B9"/>